<dbReference type="Pfam" id="PF06722">
    <property type="entry name" value="EryCIII-like_C"/>
    <property type="match status" value="1"/>
</dbReference>
<accession>A0ABS5VFZ7</accession>
<proteinExistence type="predicted"/>
<dbReference type="PANTHER" id="PTHR48050">
    <property type="entry name" value="STEROL 3-BETA-GLUCOSYLTRANSFERASE"/>
    <property type="match status" value="1"/>
</dbReference>
<gene>
    <name evidence="2" type="ORF">KK097_09480</name>
</gene>
<dbReference type="Proteomes" id="UP001519641">
    <property type="component" value="Unassembled WGS sequence"/>
</dbReference>
<dbReference type="Gene3D" id="3.40.50.2000">
    <property type="entry name" value="Glycogen Phosphorylase B"/>
    <property type="match status" value="2"/>
</dbReference>
<dbReference type="GO" id="GO:0016740">
    <property type="term" value="F:transferase activity"/>
    <property type="evidence" value="ECO:0007669"/>
    <property type="project" value="UniProtKB-KW"/>
</dbReference>
<dbReference type="EMBL" id="JAHEWS010000012">
    <property type="protein sequence ID" value="MBT1588042.1"/>
    <property type="molecule type" value="Genomic_DNA"/>
</dbReference>
<organism evidence="2 3">
    <name type="scientific">Curtobacterium aurantiacum</name>
    <dbReference type="NCBI Taxonomy" id="3236919"/>
    <lineage>
        <taxon>Bacteria</taxon>
        <taxon>Bacillati</taxon>
        <taxon>Actinomycetota</taxon>
        <taxon>Actinomycetes</taxon>
        <taxon>Micrococcales</taxon>
        <taxon>Microbacteriaceae</taxon>
        <taxon>Curtobacterium</taxon>
    </lineage>
</organism>
<dbReference type="PANTHER" id="PTHR48050:SF13">
    <property type="entry name" value="STEROL 3-BETA-GLUCOSYLTRANSFERASE UGT80A2"/>
    <property type="match status" value="1"/>
</dbReference>
<feature type="domain" description="Erythromycin biosynthesis protein CIII-like C-terminal" evidence="1">
    <location>
        <begin position="305"/>
        <end position="427"/>
    </location>
</feature>
<protein>
    <submittedName>
        <fullName evidence="2">Glycosyl transferase</fullName>
    </submittedName>
</protein>
<evidence type="ECO:0000313" key="3">
    <source>
        <dbReference type="Proteomes" id="UP001519641"/>
    </source>
</evidence>
<name>A0ABS5VFZ7_9MICO</name>
<keyword evidence="3" id="KW-1185">Reference proteome</keyword>
<sequence length="444" mass="46635">MSSYLLCAPPVYGHLAPLVEVGRTLAERGHEITVLTGSKYRELVVGAGLRFVGLPADVDFDDADLQDRLADATAARGIAVVREGIIAMFVRAIPSQYRALTALLAAGRFDAVLGEASFTGLAPYLALPPGDRLPVLGIATTPVTLTSVDAAPFGTALAPGRGPLARVRNRLLTAAIHPVLTRPLQQAVDAVLAEVGAPPSQTGTFDFAYRCFDTLFQLSVAELEYPRRELPDSVRFVGPVVARAAPTAEADLPSWWDDLDSDTPVVHVTQGTIDTVDLGRLLAPTLRALADEDVLVVATTGGRPVDQVERALGTALPANARVATFLPYDQLLPRCSVVATNGGFGGVQRALAHGVPLVVAGSTEDKPEVAARVAWAGCGRNLRSGTPRPQAIRQAVREVLASPAHRARSRRVAASIAALPDPVDVIEAGLAAAVAAAADRTLRR</sequence>
<keyword evidence="2" id="KW-0808">Transferase</keyword>
<reference evidence="2 3" key="1">
    <citation type="submission" date="2021-05" db="EMBL/GenBank/DDBJ databases">
        <title>Whole genome sequence of Curtobacterium flaccumfaciens pv. flaccumfaciens strain CFBP 8819.</title>
        <authorList>
            <person name="Osdaghi E."/>
            <person name="Taghouti G."/>
            <person name="Portier P."/>
            <person name="Fazliarab A."/>
            <person name="Taghavi S.M."/>
            <person name="Briand M."/>
            <person name="Le-Saux M."/>
            <person name="Jacques M.-A."/>
        </authorList>
    </citation>
    <scope>NUCLEOTIDE SEQUENCE [LARGE SCALE GENOMIC DNA]</scope>
    <source>
        <strain evidence="2 3">CFBP 8819</strain>
    </source>
</reference>
<dbReference type="InterPro" id="IPR010610">
    <property type="entry name" value="EryCIII-like_C"/>
</dbReference>
<dbReference type="CDD" id="cd03784">
    <property type="entry name" value="GT1_Gtf-like"/>
    <property type="match status" value="1"/>
</dbReference>
<dbReference type="InterPro" id="IPR002213">
    <property type="entry name" value="UDP_glucos_trans"/>
</dbReference>
<evidence type="ECO:0000313" key="2">
    <source>
        <dbReference type="EMBL" id="MBT1588042.1"/>
    </source>
</evidence>
<evidence type="ECO:0000259" key="1">
    <source>
        <dbReference type="Pfam" id="PF06722"/>
    </source>
</evidence>
<dbReference type="InterPro" id="IPR050426">
    <property type="entry name" value="Glycosyltransferase_28"/>
</dbReference>
<dbReference type="SUPFAM" id="SSF53756">
    <property type="entry name" value="UDP-Glycosyltransferase/glycogen phosphorylase"/>
    <property type="match status" value="1"/>
</dbReference>
<comment type="caution">
    <text evidence="2">The sequence shown here is derived from an EMBL/GenBank/DDBJ whole genome shotgun (WGS) entry which is preliminary data.</text>
</comment>
<dbReference type="RefSeq" id="WP_214544499.1">
    <property type="nucleotide sequence ID" value="NZ_JAHEWS010000012.1"/>
</dbReference>